<organism evidence="2 3">
    <name type="scientific">Ensete ventricosum</name>
    <name type="common">Abyssinian banana</name>
    <name type="synonym">Musa ensete</name>
    <dbReference type="NCBI Taxonomy" id="4639"/>
    <lineage>
        <taxon>Eukaryota</taxon>
        <taxon>Viridiplantae</taxon>
        <taxon>Streptophyta</taxon>
        <taxon>Embryophyta</taxon>
        <taxon>Tracheophyta</taxon>
        <taxon>Spermatophyta</taxon>
        <taxon>Magnoliopsida</taxon>
        <taxon>Liliopsida</taxon>
        <taxon>Zingiberales</taxon>
        <taxon>Musaceae</taxon>
        <taxon>Ensete</taxon>
    </lineage>
</organism>
<feature type="compositionally biased region" description="Basic residues" evidence="1">
    <location>
        <begin position="1"/>
        <end position="11"/>
    </location>
</feature>
<gene>
    <name evidence="2" type="ORF">B296_00030046</name>
</gene>
<proteinExistence type="predicted"/>
<dbReference type="AlphaFoldDB" id="A0A426YVS3"/>
<name>A0A426YVS3_ENSVE</name>
<evidence type="ECO:0000256" key="1">
    <source>
        <dbReference type="SAM" id="MobiDB-lite"/>
    </source>
</evidence>
<dbReference type="Proteomes" id="UP000287651">
    <property type="component" value="Unassembled WGS sequence"/>
</dbReference>
<evidence type="ECO:0000313" key="3">
    <source>
        <dbReference type="Proteomes" id="UP000287651"/>
    </source>
</evidence>
<evidence type="ECO:0000313" key="2">
    <source>
        <dbReference type="EMBL" id="RRT55804.1"/>
    </source>
</evidence>
<feature type="region of interest" description="Disordered" evidence="1">
    <location>
        <begin position="1"/>
        <end position="54"/>
    </location>
</feature>
<reference evidence="2 3" key="1">
    <citation type="journal article" date="2014" name="Agronomy (Basel)">
        <title>A Draft Genome Sequence for Ensete ventricosum, the Drought-Tolerant Tree Against Hunger.</title>
        <authorList>
            <person name="Harrison J."/>
            <person name="Moore K.A."/>
            <person name="Paszkiewicz K."/>
            <person name="Jones T."/>
            <person name="Grant M."/>
            <person name="Ambacheew D."/>
            <person name="Muzemil S."/>
            <person name="Studholme D.J."/>
        </authorList>
    </citation>
    <scope>NUCLEOTIDE SEQUENCE [LARGE SCALE GENOMIC DNA]</scope>
</reference>
<sequence>MEEKRRRRRRARDVSPVACERSEAGASRFARDRPAGGEGPVSGGMGEKGDDGEGVVLNARVDVGGGDMELADWVPRSSVGDGDD</sequence>
<feature type="compositionally biased region" description="Gly residues" evidence="1">
    <location>
        <begin position="36"/>
        <end position="46"/>
    </location>
</feature>
<protein>
    <recommendedName>
        <fullName evidence="4">DUF834 domain-containing protein</fullName>
    </recommendedName>
</protein>
<comment type="caution">
    <text evidence="2">The sequence shown here is derived from an EMBL/GenBank/DDBJ whole genome shotgun (WGS) entry which is preliminary data.</text>
</comment>
<dbReference type="EMBL" id="AMZH03009919">
    <property type="protein sequence ID" value="RRT55804.1"/>
    <property type="molecule type" value="Genomic_DNA"/>
</dbReference>
<evidence type="ECO:0008006" key="4">
    <source>
        <dbReference type="Google" id="ProtNLM"/>
    </source>
</evidence>
<accession>A0A426YVS3</accession>